<dbReference type="InterPro" id="IPR002938">
    <property type="entry name" value="FAD-bd"/>
</dbReference>
<dbReference type="PANTHER" id="PTHR46496">
    <property type="match status" value="1"/>
</dbReference>
<reference evidence="6" key="2">
    <citation type="submission" date="2020-09" db="EMBL/GenBank/DDBJ databases">
        <authorList>
            <person name="Sun Q."/>
            <person name="Zhou Y."/>
        </authorList>
    </citation>
    <scope>NUCLEOTIDE SEQUENCE</scope>
    <source>
        <strain evidence="6">CGMCC 4.5737</strain>
    </source>
</reference>
<keyword evidence="7" id="KW-1185">Reference proteome</keyword>
<proteinExistence type="predicted"/>
<evidence type="ECO:0000256" key="3">
    <source>
        <dbReference type="ARBA" id="ARBA00022827"/>
    </source>
</evidence>
<dbReference type="RefSeq" id="WP_189052870.1">
    <property type="nucleotide sequence ID" value="NZ_BMMK01000001.1"/>
</dbReference>
<keyword evidence="3" id="KW-0274">FAD</keyword>
<evidence type="ECO:0000256" key="2">
    <source>
        <dbReference type="ARBA" id="ARBA00022630"/>
    </source>
</evidence>
<name>A0A8J3CBB7_9PSEU</name>
<evidence type="ECO:0000256" key="4">
    <source>
        <dbReference type="ARBA" id="ARBA00023002"/>
    </source>
</evidence>
<dbReference type="AlphaFoldDB" id="A0A8J3CBB7"/>
<organism evidence="6 7">
    <name type="scientific">Longimycelium tulufanense</name>
    <dbReference type="NCBI Taxonomy" id="907463"/>
    <lineage>
        <taxon>Bacteria</taxon>
        <taxon>Bacillati</taxon>
        <taxon>Actinomycetota</taxon>
        <taxon>Actinomycetes</taxon>
        <taxon>Pseudonocardiales</taxon>
        <taxon>Pseudonocardiaceae</taxon>
        <taxon>Longimycelium</taxon>
    </lineage>
</organism>
<dbReference type="Gene3D" id="3.50.50.60">
    <property type="entry name" value="FAD/NAD(P)-binding domain"/>
    <property type="match status" value="1"/>
</dbReference>
<evidence type="ECO:0000313" key="6">
    <source>
        <dbReference type="EMBL" id="GGM34148.1"/>
    </source>
</evidence>
<keyword evidence="2" id="KW-0285">Flavoprotein</keyword>
<comment type="cofactor">
    <cofactor evidence="1">
        <name>FAD</name>
        <dbReference type="ChEBI" id="CHEBI:57692"/>
    </cofactor>
</comment>
<sequence length="378" mass="40599">MKVLVVGTGVGGLTTAIALRRRGIEVELFEAASEPRTSGGGLGIACNATKVLRALGVDLSTAGVGRVCDEFHLRTPTGKPLRELPIRSVADEVGTPLVNVRRSDLTTLLRNSLGDTPIHYGAEVVRYDGVGDSVSITCADGRSYTGDVLVGADGINSAIRAQMVGQERVNDYGYVCWIAAAPFEHPSLPAGGAVHYWGNGQRFGLMDIGGGQAYWWGTKNVARRWSGTKGDILQCFAGWANEVLDVISRTPESDIATVPAQDRTFLESWGDGPVTLVGDAAHPMLTSLSQGGSSSIEDGYALAHHLAAGTEPVAGLRAYERTRRDHARWLVSASRRLSRLEQLENPIVARLRDLAFRYAPMSIVRSQIFAAMRFELPA</sequence>
<keyword evidence="4" id="KW-0560">Oxidoreductase</keyword>
<dbReference type="PRINTS" id="PR00420">
    <property type="entry name" value="RNGMNOXGNASE"/>
</dbReference>
<dbReference type="Proteomes" id="UP000637578">
    <property type="component" value="Unassembled WGS sequence"/>
</dbReference>
<gene>
    <name evidence="6" type="ORF">GCM10012275_01890</name>
</gene>
<dbReference type="PANTHER" id="PTHR46496:SF1">
    <property type="entry name" value="ZEAXANTHIN EPOXIDASE, CHLOROPLASTIC"/>
    <property type="match status" value="1"/>
</dbReference>
<evidence type="ECO:0000259" key="5">
    <source>
        <dbReference type="Pfam" id="PF01494"/>
    </source>
</evidence>
<dbReference type="SUPFAM" id="SSF51905">
    <property type="entry name" value="FAD/NAD(P)-binding domain"/>
    <property type="match status" value="1"/>
</dbReference>
<evidence type="ECO:0000256" key="1">
    <source>
        <dbReference type="ARBA" id="ARBA00001974"/>
    </source>
</evidence>
<evidence type="ECO:0000313" key="7">
    <source>
        <dbReference type="Proteomes" id="UP000637578"/>
    </source>
</evidence>
<dbReference type="InterPro" id="IPR036188">
    <property type="entry name" value="FAD/NAD-bd_sf"/>
</dbReference>
<accession>A0A8J3CBB7</accession>
<dbReference type="GO" id="GO:0071949">
    <property type="term" value="F:FAD binding"/>
    <property type="evidence" value="ECO:0007669"/>
    <property type="project" value="InterPro"/>
</dbReference>
<dbReference type="Pfam" id="PF01494">
    <property type="entry name" value="FAD_binding_3"/>
    <property type="match status" value="1"/>
</dbReference>
<comment type="caution">
    <text evidence="6">The sequence shown here is derived from an EMBL/GenBank/DDBJ whole genome shotgun (WGS) entry which is preliminary data.</text>
</comment>
<reference evidence="6" key="1">
    <citation type="journal article" date="2014" name="Int. J. Syst. Evol. Microbiol.">
        <title>Complete genome sequence of Corynebacterium casei LMG S-19264T (=DSM 44701T), isolated from a smear-ripened cheese.</title>
        <authorList>
            <consortium name="US DOE Joint Genome Institute (JGI-PGF)"/>
            <person name="Walter F."/>
            <person name="Albersmeier A."/>
            <person name="Kalinowski J."/>
            <person name="Ruckert C."/>
        </authorList>
    </citation>
    <scope>NUCLEOTIDE SEQUENCE</scope>
    <source>
        <strain evidence="6">CGMCC 4.5737</strain>
    </source>
</reference>
<dbReference type="GO" id="GO:0004497">
    <property type="term" value="F:monooxygenase activity"/>
    <property type="evidence" value="ECO:0007669"/>
    <property type="project" value="UniProtKB-KW"/>
</dbReference>
<dbReference type="EMBL" id="BMMK01000001">
    <property type="protein sequence ID" value="GGM34148.1"/>
    <property type="molecule type" value="Genomic_DNA"/>
</dbReference>
<protein>
    <submittedName>
        <fullName evidence="6">FAD-dependent monooxygenase</fullName>
    </submittedName>
</protein>
<keyword evidence="6" id="KW-0503">Monooxygenase</keyword>
<feature type="domain" description="FAD-binding" evidence="5">
    <location>
        <begin position="2"/>
        <end position="332"/>
    </location>
</feature>